<dbReference type="Pfam" id="PF06537">
    <property type="entry name" value="DHOR"/>
    <property type="match status" value="1"/>
</dbReference>
<dbReference type="PANTHER" id="PTHR30600:SF4">
    <property type="entry name" value="CYTOCHROME C DOMAIN-CONTAINING PROTEIN"/>
    <property type="match status" value="1"/>
</dbReference>
<keyword evidence="8" id="KW-1185">Reference proteome</keyword>
<proteinExistence type="predicted"/>
<gene>
    <name evidence="6" type="ORF">ESZ26_18195</name>
    <name evidence="7" type="ORF">ESZ27_17975</name>
</gene>
<evidence type="ECO:0000313" key="6">
    <source>
        <dbReference type="EMBL" id="TWX54190.1"/>
    </source>
</evidence>
<evidence type="ECO:0000259" key="5">
    <source>
        <dbReference type="PROSITE" id="PS51007"/>
    </source>
</evidence>
<dbReference type="RefSeq" id="WP_146801127.1">
    <property type="nucleotide sequence ID" value="NZ_VOLP01000039.1"/>
</dbReference>
<comment type="caution">
    <text evidence="7">The sequence shown here is derived from an EMBL/GenBank/DDBJ whole genome shotgun (WGS) entry which is preliminary data.</text>
</comment>
<dbReference type="InterPro" id="IPR010538">
    <property type="entry name" value="DHOR"/>
</dbReference>
<dbReference type="InterPro" id="IPR009056">
    <property type="entry name" value="Cyt_c-like_dom"/>
</dbReference>
<dbReference type="Proteomes" id="UP000321917">
    <property type="component" value="Unassembled WGS sequence"/>
</dbReference>
<evidence type="ECO:0000313" key="8">
    <source>
        <dbReference type="Proteomes" id="UP000321525"/>
    </source>
</evidence>
<feature type="domain" description="Cytochrome c" evidence="5">
    <location>
        <begin position="373"/>
        <end position="505"/>
    </location>
</feature>
<dbReference type="EMBL" id="VOLQ01000054">
    <property type="protein sequence ID" value="TWX63096.1"/>
    <property type="molecule type" value="Genomic_DNA"/>
</dbReference>
<organism evidence="7 9">
    <name type="scientific">Colwellia hornerae</name>
    <dbReference type="NCBI Taxonomy" id="89402"/>
    <lineage>
        <taxon>Bacteria</taxon>
        <taxon>Pseudomonadati</taxon>
        <taxon>Pseudomonadota</taxon>
        <taxon>Gammaproteobacteria</taxon>
        <taxon>Alteromonadales</taxon>
        <taxon>Colwelliaceae</taxon>
        <taxon>Colwellia</taxon>
    </lineage>
</organism>
<name>A0A5C6Q2K7_9GAMM</name>
<dbReference type="Proteomes" id="UP000321525">
    <property type="component" value="Unassembled WGS sequence"/>
</dbReference>
<keyword evidence="3 4" id="KW-0408">Iron</keyword>
<evidence type="ECO:0000256" key="3">
    <source>
        <dbReference type="ARBA" id="ARBA00023004"/>
    </source>
</evidence>
<dbReference type="OrthoDB" id="9805202at2"/>
<evidence type="ECO:0000313" key="9">
    <source>
        <dbReference type="Proteomes" id="UP000321917"/>
    </source>
</evidence>
<protein>
    <submittedName>
        <fullName evidence="7">C-type cytochrome</fullName>
    </submittedName>
</protein>
<sequence length="505" mass="56025">MIKNKPAFYQSAARIKLLTKYPLFIVAVFTFGCSEHKAPDLQQSELAPGGTMTVKRLKRQSYIHPGAAVTGMQKLNFWTGFSFFRDPWVASPSSTKSRDGLGPLFNTRSCISCHDAGSRGPMPAVGESMPSLVIKLGLRDHFRNISDHTPVLAEGLSLVDPNYGDQIQPRGILFRHPKLEYAPKGEALLELSYQAVSGYYSDGTAYELSQPKYQLTNMAYGDLAPHIGMTPRFAPNIFGAGLLDAIQVDDLLAQEDINDNNQDGISAKYNRVLNIATGKIDIGRFSLKAKHPTLAQQVGAAFRNDIGITNSLFPTESCTESQVICQKTALLGEPLIETLHQQVPVEISDKLFALVVSFNQLLGVPPARNLAQEEVLKGREHFYQMGCQQCHTPSYRTDKNYPVEVLANQLIWPYTDLALHDMGEKLADNVVEDDANGQEWRTPPLWGIGLQKSTTKQQRFLHDGRAHSISEAILWHGGEAEAAQRKFTQLTSSQRKNLIKFLKAI</sequence>
<evidence type="ECO:0000256" key="2">
    <source>
        <dbReference type="ARBA" id="ARBA00022723"/>
    </source>
</evidence>
<accession>A0A5C6Q2K7</accession>
<reference evidence="7 9" key="1">
    <citation type="submission" date="2019-07" db="EMBL/GenBank/DDBJ databases">
        <title>Genomes of sea-ice associated Colwellia species.</title>
        <authorList>
            <person name="Bowman J.P."/>
        </authorList>
    </citation>
    <scope>NUCLEOTIDE SEQUENCE [LARGE SCALE GENOMIC DNA]</scope>
    <source>
        <strain evidence="6 8">ACAM 607</strain>
        <strain evidence="7 9">IC036</strain>
    </source>
</reference>
<dbReference type="GO" id="GO:0009055">
    <property type="term" value="F:electron transfer activity"/>
    <property type="evidence" value="ECO:0007669"/>
    <property type="project" value="InterPro"/>
</dbReference>
<dbReference type="SUPFAM" id="SSF46626">
    <property type="entry name" value="Cytochrome c"/>
    <property type="match status" value="1"/>
</dbReference>
<dbReference type="PROSITE" id="PS51007">
    <property type="entry name" value="CYTC"/>
    <property type="match status" value="1"/>
</dbReference>
<evidence type="ECO:0000256" key="4">
    <source>
        <dbReference type="PROSITE-ProRule" id="PRU00433"/>
    </source>
</evidence>
<evidence type="ECO:0000313" key="7">
    <source>
        <dbReference type="EMBL" id="TWX63096.1"/>
    </source>
</evidence>
<dbReference type="Gene3D" id="1.10.760.10">
    <property type="entry name" value="Cytochrome c-like domain"/>
    <property type="match status" value="1"/>
</dbReference>
<dbReference type="GO" id="GO:0020037">
    <property type="term" value="F:heme binding"/>
    <property type="evidence" value="ECO:0007669"/>
    <property type="project" value="InterPro"/>
</dbReference>
<keyword evidence="1 4" id="KW-0349">Heme</keyword>
<dbReference type="GO" id="GO:0046872">
    <property type="term" value="F:metal ion binding"/>
    <property type="evidence" value="ECO:0007669"/>
    <property type="project" value="UniProtKB-KW"/>
</dbReference>
<dbReference type="PROSITE" id="PS51257">
    <property type="entry name" value="PROKAR_LIPOPROTEIN"/>
    <property type="match status" value="1"/>
</dbReference>
<dbReference type="InterPro" id="IPR051395">
    <property type="entry name" value="Cytochrome_c_Peroxidase/MauG"/>
</dbReference>
<evidence type="ECO:0000256" key="1">
    <source>
        <dbReference type="ARBA" id="ARBA00022617"/>
    </source>
</evidence>
<dbReference type="EMBL" id="VOLR01000040">
    <property type="protein sequence ID" value="TWX54190.1"/>
    <property type="molecule type" value="Genomic_DNA"/>
</dbReference>
<dbReference type="AlphaFoldDB" id="A0A5C6Q2K7"/>
<dbReference type="PIRSF" id="PIRSF028099">
    <property type="entry name" value="DUF1111"/>
    <property type="match status" value="1"/>
</dbReference>
<dbReference type="PANTHER" id="PTHR30600">
    <property type="entry name" value="CYTOCHROME C PEROXIDASE-RELATED"/>
    <property type="match status" value="1"/>
</dbReference>
<dbReference type="InterPro" id="IPR036909">
    <property type="entry name" value="Cyt_c-like_dom_sf"/>
</dbReference>
<keyword evidence="2 4" id="KW-0479">Metal-binding</keyword>
<dbReference type="GO" id="GO:0004130">
    <property type="term" value="F:cytochrome-c peroxidase activity"/>
    <property type="evidence" value="ECO:0007669"/>
    <property type="project" value="TreeGrafter"/>
</dbReference>